<evidence type="ECO:0000256" key="1">
    <source>
        <dbReference type="ARBA" id="ARBA00004141"/>
    </source>
</evidence>
<name>A0AAV6ZD30_ENGPU</name>
<accession>A0AAV6ZD30</accession>
<comment type="caution">
    <text evidence="8">The sequence shown here is derived from an EMBL/GenBank/DDBJ whole genome shotgun (WGS) entry which is preliminary data.</text>
</comment>
<evidence type="ECO:0000313" key="8">
    <source>
        <dbReference type="EMBL" id="KAG8545190.1"/>
    </source>
</evidence>
<dbReference type="PROSITE" id="PS50259">
    <property type="entry name" value="G_PROTEIN_RECEP_F3_4"/>
    <property type="match status" value="1"/>
</dbReference>
<feature type="transmembrane region" description="Helical" evidence="6">
    <location>
        <begin position="35"/>
        <end position="62"/>
    </location>
</feature>
<keyword evidence="4 6" id="KW-0472">Membrane</keyword>
<dbReference type="AlphaFoldDB" id="A0AAV6ZD30"/>
<keyword evidence="9" id="KW-1185">Reference proteome</keyword>
<dbReference type="Proteomes" id="UP000824782">
    <property type="component" value="Unassembled WGS sequence"/>
</dbReference>
<evidence type="ECO:0000256" key="4">
    <source>
        <dbReference type="ARBA" id="ARBA00023136"/>
    </source>
</evidence>
<evidence type="ECO:0000256" key="5">
    <source>
        <dbReference type="ARBA" id="ARBA00023180"/>
    </source>
</evidence>
<comment type="subcellular location">
    <subcellularLocation>
        <location evidence="1">Membrane</location>
        <topology evidence="1">Multi-pass membrane protein</topology>
    </subcellularLocation>
</comment>
<dbReference type="PRINTS" id="PR00248">
    <property type="entry name" value="GPCRMGR"/>
</dbReference>
<dbReference type="GO" id="GO:0004930">
    <property type="term" value="F:G protein-coupled receptor activity"/>
    <property type="evidence" value="ECO:0007669"/>
    <property type="project" value="InterPro"/>
</dbReference>
<keyword evidence="5" id="KW-0325">Glycoprotein</keyword>
<reference evidence="8" key="1">
    <citation type="thesis" date="2020" institute="ProQuest LLC" country="789 East Eisenhower Parkway, Ann Arbor, MI, USA">
        <title>Comparative Genomics and Chromosome Evolution.</title>
        <authorList>
            <person name="Mudd A.B."/>
        </authorList>
    </citation>
    <scope>NUCLEOTIDE SEQUENCE</scope>
    <source>
        <strain evidence="8">237g6f4</strain>
        <tissue evidence="8">Blood</tissue>
    </source>
</reference>
<feature type="transmembrane region" description="Helical" evidence="6">
    <location>
        <begin position="74"/>
        <end position="94"/>
    </location>
</feature>
<proteinExistence type="predicted"/>
<feature type="domain" description="G-protein coupled receptors family 3 profile" evidence="7">
    <location>
        <begin position="36"/>
        <end position="134"/>
    </location>
</feature>
<dbReference type="InterPro" id="IPR017978">
    <property type="entry name" value="GPCR_3_C"/>
</dbReference>
<dbReference type="Pfam" id="PF00003">
    <property type="entry name" value="7tm_3"/>
    <property type="match status" value="1"/>
</dbReference>
<protein>
    <recommendedName>
        <fullName evidence="7">G-protein coupled receptors family 3 profile domain-containing protein</fullName>
    </recommendedName>
</protein>
<gene>
    <name evidence="8" type="ORF">GDO81_021277</name>
</gene>
<evidence type="ECO:0000313" key="9">
    <source>
        <dbReference type="Proteomes" id="UP000824782"/>
    </source>
</evidence>
<feature type="transmembrane region" description="Helical" evidence="6">
    <location>
        <begin position="106"/>
        <end position="130"/>
    </location>
</feature>
<keyword evidence="2 6" id="KW-0812">Transmembrane</keyword>
<evidence type="ECO:0000256" key="3">
    <source>
        <dbReference type="ARBA" id="ARBA00022989"/>
    </source>
</evidence>
<dbReference type="GO" id="GO:0005886">
    <property type="term" value="C:plasma membrane"/>
    <property type="evidence" value="ECO:0007669"/>
    <property type="project" value="TreeGrafter"/>
</dbReference>
<sequence length="145" mass="16158">MGTLAKSVLKNKWPNEDKDECVPKIREFLSYQQDILAAVFSSMSGLFLIISFSVLSIFIVFLDTPIVKANNRNISFILLLSLKLSLLCIFMFIGCPDDMTCMLRQISTGFTFTVAVSSILAKTIMVSIAFKASRTWKLLEEISGG</sequence>
<dbReference type="InterPro" id="IPR000068">
    <property type="entry name" value="GPCR_3_Ca_sens_rcpt-rel"/>
</dbReference>
<dbReference type="InterPro" id="IPR000337">
    <property type="entry name" value="GPCR_3"/>
</dbReference>
<evidence type="ECO:0000256" key="2">
    <source>
        <dbReference type="ARBA" id="ARBA00022692"/>
    </source>
</evidence>
<dbReference type="PANTHER" id="PTHR24061:SF588">
    <property type="entry name" value="VOMERONASAL TYPE-2 RECEPTOR 26"/>
    <property type="match status" value="1"/>
</dbReference>
<organism evidence="8 9">
    <name type="scientific">Engystomops pustulosus</name>
    <name type="common">Tungara frog</name>
    <name type="synonym">Physalaemus pustulosus</name>
    <dbReference type="NCBI Taxonomy" id="76066"/>
    <lineage>
        <taxon>Eukaryota</taxon>
        <taxon>Metazoa</taxon>
        <taxon>Chordata</taxon>
        <taxon>Craniata</taxon>
        <taxon>Vertebrata</taxon>
        <taxon>Euteleostomi</taxon>
        <taxon>Amphibia</taxon>
        <taxon>Batrachia</taxon>
        <taxon>Anura</taxon>
        <taxon>Neobatrachia</taxon>
        <taxon>Hyloidea</taxon>
        <taxon>Leptodactylidae</taxon>
        <taxon>Leiuperinae</taxon>
        <taxon>Engystomops</taxon>
    </lineage>
</organism>
<dbReference type="EMBL" id="WNYA01001756">
    <property type="protein sequence ID" value="KAG8545190.1"/>
    <property type="molecule type" value="Genomic_DNA"/>
</dbReference>
<keyword evidence="3 6" id="KW-1133">Transmembrane helix</keyword>
<evidence type="ECO:0000259" key="7">
    <source>
        <dbReference type="PROSITE" id="PS50259"/>
    </source>
</evidence>
<evidence type="ECO:0000256" key="6">
    <source>
        <dbReference type="SAM" id="Phobius"/>
    </source>
</evidence>
<dbReference type="PANTHER" id="PTHR24061">
    <property type="entry name" value="CALCIUM-SENSING RECEPTOR-RELATED"/>
    <property type="match status" value="1"/>
</dbReference>